<evidence type="ECO:0000256" key="7">
    <source>
        <dbReference type="ARBA" id="ARBA00072621"/>
    </source>
</evidence>
<evidence type="ECO:0000256" key="2">
    <source>
        <dbReference type="ARBA" id="ARBA00010216"/>
    </source>
</evidence>
<dbReference type="InterPro" id="IPR049152">
    <property type="entry name" value="EFR3-like_ARM"/>
</dbReference>
<keyword evidence="5" id="KW-0564">Palmitate</keyword>
<keyword evidence="6" id="KW-0449">Lipoprotein</keyword>
<comment type="similarity">
    <text evidence="2">Belongs to the EFR3 family.</text>
</comment>
<organism evidence="9 10">
    <name type="scientific">Oncorhynchus mykiss</name>
    <name type="common">Rainbow trout</name>
    <name type="synonym">Salmo gairdneri</name>
    <dbReference type="NCBI Taxonomy" id="8022"/>
    <lineage>
        <taxon>Eukaryota</taxon>
        <taxon>Metazoa</taxon>
        <taxon>Chordata</taxon>
        <taxon>Craniata</taxon>
        <taxon>Vertebrata</taxon>
        <taxon>Euteleostomi</taxon>
        <taxon>Actinopterygii</taxon>
        <taxon>Neopterygii</taxon>
        <taxon>Teleostei</taxon>
        <taxon>Protacanthopterygii</taxon>
        <taxon>Salmoniformes</taxon>
        <taxon>Salmonidae</taxon>
        <taxon>Salmoninae</taxon>
        <taxon>Oncorhynchus</taxon>
    </lineage>
</organism>
<dbReference type="PANTHER" id="PTHR12444:SF1">
    <property type="entry name" value="PROTEIN EFR3 HOMOLOG A"/>
    <property type="match status" value="1"/>
</dbReference>
<keyword evidence="10" id="KW-1185">Reference proteome</keyword>
<accession>A0A8C7VCV1</accession>
<dbReference type="GeneTree" id="ENSGT00390000002143"/>
<evidence type="ECO:0000256" key="1">
    <source>
        <dbReference type="ARBA" id="ARBA00004193"/>
    </source>
</evidence>
<reference evidence="9" key="3">
    <citation type="submission" date="2025-09" db="UniProtKB">
        <authorList>
            <consortium name="Ensembl"/>
        </authorList>
    </citation>
    <scope>IDENTIFICATION</scope>
</reference>
<dbReference type="AlphaFoldDB" id="A0A8C7VCV1"/>
<evidence type="ECO:0000256" key="3">
    <source>
        <dbReference type="ARBA" id="ARBA00022475"/>
    </source>
</evidence>
<dbReference type="GO" id="GO:0005886">
    <property type="term" value="C:plasma membrane"/>
    <property type="evidence" value="ECO:0007669"/>
    <property type="project" value="UniProtKB-SubCell"/>
</dbReference>
<evidence type="ECO:0000313" key="10">
    <source>
        <dbReference type="Proteomes" id="UP000694395"/>
    </source>
</evidence>
<name>A0A8C7VCV1_ONCMY</name>
<dbReference type="InterPro" id="IPR051851">
    <property type="entry name" value="EFR3_Homologs"/>
</dbReference>
<reference evidence="9" key="1">
    <citation type="submission" date="2020-07" db="EMBL/GenBank/DDBJ databases">
        <title>A long reads based de novo assembly of the rainbow trout Arlee double haploid line genome.</title>
        <authorList>
            <person name="Gao G."/>
            <person name="Palti Y."/>
        </authorList>
    </citation>
    <scope>NUCLEOTIDE SEQUENCE [LARGE SCALE GENOMIC DNA]</scope>
</reference>
<evidence type="ECO:0000256" key="4">
    <source>
        <dbReference type="ARBA" id="ARBA00023136"/>
    </source>
</evidence>
<evidence type="ECO:0000256" key="6">
    <source>
        <dbReference type="ARBA" id="ARBA00023288"/>
    </source>
</evidence>
<protein>
    <recommendedName>
        <fullName evidence="7">Protein EFR3 homolog A</fullName>
    </recommendedName>
    <alternativeName>
        <fullName evidence="8">Protein EFR3-like</fullName>
    </alternativeName>
</protein>
<keyword evidence="4" id="KW-0472">Membrane</keyword>
<proteinExistence type="inferred from homology"/>
<dbReference type="SUPFAM" id="SSF48371">
    <property type="entry name" value="ARM repeat"/>
    <property type="match status" value="1"/>
</dbReference>
<dbReference type="GO" id="GO:0072659">
    <property type="term" value="P:protein localization to plasma membrane"/>
    <property type="evidence" value="ECO:0007669"/>
    <property type="project" value="TreeGrafter"/>
</dbReference>
<dbReference type="Proteomes" id="UP000694395">
    <property type="component" value="Chromosome 8"/>
</dbReference>
<sequence>MEKLTFYAVSAPEKLDRIGAYLAERLSRDVVRHRYGYVVIAMEALDQLLMACHSQSIKPFVESFLHMVAKLLESREPDLQVLGTNSFVKFANIEEDTPSYHRRYDFFVSQFSAMCHSTHEDPETRTRIRVAGIKGLQGVVRKTVNDELQAIIWEPQHMDKLIPSMLFNMQDDGEENPASLAESCFRELLGRAAYGNMNNAVRPVLVHLDNHRLWEPNEFAVSCFRIIMYSIQAQHSHHVIQQVLGHLDTHNKNTPRMRAGIVQVLLETVAIAAKGSVGELAWEVAYTVNPNSQTSSPPNLWLGPTVLEVFNTLLKHLRMSVDFELGENSRRNSGASVSSSGRVKESEERIVQNAIIQTIGFFGGNLPDYQRAEVMMFIMGKVPVYGTPFTLITSTLTFPPDTFDVPQVTSGFKSKTMVAALPAPFLDPLFSISLMEDCELRQLVLEILLNIIDRHDNRAKLRGIRIIPNVAALKIKREKISKQDVGFMKKHGQQLYRHIYLGCKEEDNGHKNFELLFTTLAVLTIELANEEVVVDLIRLALALQDMSLANEENMPMVIRCGIMALVAAYLNFLSQMIANPAFCQHVSKVIEMRNLEAPYLLPEHIFREKCPLPNCLEKEDRSLYFQTVDLAECLVAPGYNAERLSIPYVPQVTDEDRLTRRKSLVDTISLQVDFPSDSLPDKSLLAEEITFETLKKAIDTTGLEEQEKEKRRQVMEKFQKAPFEEIAAHCESKANMLHDRLAQIFELTIRPPPSPSGVVSISAGHAQHQSVPVYEMKFPDLCVY</sequence>
<dbReference type="Pfam" id="PF21052">
    <property type="entry name" value="EFR3_ARM"/>
    <property type="match status" value="1"/>
</dbReference>
<evidence type="ECO:0000256" key="8">
    <source>
        <dbReference type="ARBA" id="ARBA00077982"/>
    </source>
</evidence>
<reference evidence="9" key="2">
    <citation type="submission" date="2025-08" db="UniProtKB">
        <authorList>
            <consortium name="Ensembl"/>
        </authorList>
    </citation>
    <scope>IDENTIFICATION</scope>
</reference>
<comment type="subcellular location">
    <subcellularLocation>
        <location evidence="1">Cell membrane</location>
        <topology evidence="1">Lipid-anchor</topology>
    </subcellularLocation>
</comment>
<dbReference type="PANTHER" id="PTHR12444">
    <property type="entry name" value="PROTEIN EFR3 HOMOLOG CMP44E"/>
    <property type="match status" value="1"/>
</dbReference>
<dbReference type="InterPro" id="IPR016024">
    <property type="entry name" value="ARM-type_fold"/>
</dbReference>
<evidence type="ECO:0000256" key="5">
    <source>
        <dbReference type="ARBA" id="ARBA00023139"/>
    </source>
</evidence>
<evidence type="ECO:0000313" key="9">
    <source>
        <dbReference type="Ensembl" id="ENSOMYP00000016055.1"/>
    </source>
</evidence>
<dbReference type="Ensembl" id="ENSOMYT00000017711.2">
    <property type="protein sequence ID" value="ENSOMYP00000016055.1"/>
    <property type="gene ID" value="ENSOMYG00000007139.2"/>
</dbReference>
<keyword evidence="3" id="KW-1003">Cell membrane</keyword>
<dbReference type="FunFam" id="1.25.10.10:FF:000347">
    <property type="entry name" value="EFR3 homolog A (S. cerevisiae)"/>
    <property type="match status" value="1"/>
</dbReference>